<dbReference type="SUPFAM" id="SSF52540">
    <property type="entry name" value="P-loop containing nucleoside triphosphate hydrolases"/>
    <property type="match status" value="1"/>
</dbReference>
<protein>
    <submittedName>
        <fullName evidence="5">Uncharacterized protein</fullName>
    </submittedName>
</protein>
<dbReference type="AlphaFoldDB" id="A0A7H8R5S0"/>
<dbReference type="EMBL" id="CP055902">
    <property type="protein sequence ID" value="QKX61547.1"/>
    <property type="molecule type" value="Genomic_DNA"/>
</dbReference>
<gene>
    <name evidence="5" type="ORF">TRUGW13939_08699</name>
</gene>
<proteinExistence type="predicted"/>
<dbReference type="GeneID" id="55996187"/>
<sequence>MDPLTALSVAGSTIQFVDFGSRLVSKTQKLYKSADGVLTEHIHLEVIIADLGTLLKGLQRKLPEHRQLYNNQTVIEDDEALDNLCRRSVEIAEELMRRLEKLMISPRTRQGLDSENGEPECDVLKQQNQSALANLESSGKVDSLLMADRRQVTLEMFPEMDELSESVGGVMEQEEFRLLVLLRETLDHLSLQQSHLSNQLTQSTQLILTSFVNARDELASQIRDQSEKIIESQHARLYGKNPQQLEDFLKGKLGHTGSLQLPKGVKTSEEYVSGSSAHDYAVEDEIHTLITENGILGSLSFISLMDRRESVEIPYENTFEWIYEGLEGSRKPWNSFVDWLRQGSGIYWINGKAGSGKSTLMRYIYENDRTKQELKAWAGAMPSITCGFFFWKSGDEYQRSQSGLLRSLLFEILQRDRKLIPEAMPELKRCFRNLVDALRTKRVKVCLFIDGLDEYEGEYCDIVELFGGYANSPNLKICLSSRPLLVFEQAFANLPSLKLQDLTYGDISHYVKDRLYGHKYMVQLSKQNAADISSLVDEVVTKASGVFLWVKLVVRSLKMDSFYHDQASRIFQIVKVAHERSPGKLTLLKLYWAEEEDEMAAEIAPIQKYGDEELALACQVMDARLKSVCAGLLESYCPPFSDITPDAKVVYMHRTVTDWLAKPLVWDTIVSHSTENRIFSPTYAMLRSCVMQLKTAEVSVSLPLDMSIISDALYYAKASELDLNAGFPALLDQLDITASYHWRTGKAHIDNGHGILGGGKRRRKSSMSNCRPNMVAPDIDEFSARNARFPSKPFAEMDLELDLNPDNEDAFAEEEDELALCTTSEEGALHHWSYGLETPGIKPIGKGSTFYNLARDIGLSHYVSMKYDSAIIDDQDVNQHLLTHLSFNCTVPDPQLMERVLKAGTDPNFLYDGRPPWEGVLLAAASHFSRRAGSQRTGDSPENGPANGLRF</sequence>
<dbReference type="RefSeq" id="XP_035347721.1">
    <property type="nucleotide sequence ID" value="XM_035491828.1"/>
</dbReference>
<evidence type="ECO:0000259" key="4">
    <source>
        <dbReference type="Pfam" id="PF25053"/>
    </source>
</evidence>
<evidence type="ECO:0000313" key="6">
    <source>
        <dbReference type="Proteomes" id="UP000509510"/>
    </source>
</evidence>
<dbReference type="KEGG" id="trg:TRUGW13939_08699"/>
<dbReference type="InterPro" id="IPR056884">
    <property type="entry name" value="NPHP3-like_N"/>
</dbReference>
<dbReference type="PANTHER" id="PTHR10039:SF5">
    <property type="entry name" value="NACHT DOMAIN-CONTAINING PROTEIN"/>
    <property type="match status" value="1"/>
</dbReference>
<dbReference type="Proteomes" id="UP000509510">
    <property type="component" value="Chromosome V"/>
</dbReference>
<feature type="region of interest" description="Disordered" evidence="2">
    <location>
        <begin position="931"/>
        <end position="951"/>
    </location>
</feature>
<feature type="domain" description="DUF7791" evidence="4">
    <location>
        <begin position="559"/>
        <end position="698"/>
    </location>
</feature>
<dbReference type="Gene3D" id="3.40.50.300">
    <property type="entry name" value="P-loop containing nucleotide triphosphate hydrolases"/>
    <property type="match status" value="1"/>
</dbReference>
<keyword evidence="1" id="KW-0677">Repeat</keyword>
<evidence type="ECO:0000259" key="3">
    <source>
        <dbReference type="Pfam" id="PF24883"/>
    </source>
</evidence>
<dbReference type="Pfam" id="PF24883">
    <property type="entry name" value="NPHP3_N"/>
    <property type="match status" value="1"/>
</dbReference>
<evidence type="ECO:0000256" key="2">
    <source>
        <dbReference type="SAM" id="MobiDB-lite"/>
    </source>
</evidence>
<accession>A0A7H8R5S0</accession>
<dbReference type="InterPro" id="IPR056693">
    <property type="entry name" value="DUF7791"/>
</dbReference>
<evidence type="ECO:0000313" key="5">
    <source>
        <dbReference type="EMBL" id="QKX61547.1"/>
    </source>
</evidence>
<feature type="domain" description="Nephrocystin 3-like N-terminal" evidence="3">
    <location>
        <begin position="335"/>
        <end position="482"/>
    </location>
</feature>
<dbReference type="PANTHER" id="PTHR10039">
    <property type="entry name" value="AMELOGENIN"/>
    <property type="match status" value="1"/>
</dbReference>
<dbReference type="Pfam" id="PF25053">
    <property type="entry name" value="DUF7791"/>
    <property type="match status" value="1"/>
</dbReference>
<reference evidence="6" key="1">
    <citation type="submission" date="2020-06" db="EMBL/GenBank/DDBJ databases">
        <title>A chromosome-scale genome assembly of Talaromyces rugulosus W13939.</title>
        <authorList>
            <person name="Wang B."/>
            <person name="Guo L."/>
            <person name="Ye K."/>
            <person name="Wang L."/>
        </authorList>
    </citation>
    <scope>NUCLEOTIDE SEQUENCE [LARGE SCALE GENOMIC DNA]</scope>
    <source>
        <strain evidence="6">W13939</strain>
    </source>
</reference>
<name>A0A7H8R5S0_TALRU</name>
<keyword evidence="6" id="KW-1185">Reference proteome</keyword>
<organism evidence="5 6">
    <name type="scientific">Talaromyces rugulosus</name>
    <name type="common">Penicillium rugulosum</name>
    <dbReference type="NCBI Taxonomy" id="121627"/>
    <lineage>
        <taxon>Eukaryota</taxon>
        <taxon>Fungi</taxon>
        <taxon>Dikarya</taxon>
        <taxon>Ascomycota</taxon>
        <taxon>Pezizomycotina</taxon>
        <taxon>Eurotiomycetes</taxon>
        <taxon>Eurotiomycetidae</taxon>
        <taxon>Eurotiales</taxon>
        <taxon>Trichocomaceae</taxon>
        <taxon>Talaromyces</taxon>
        <taxon>Talaromyces sect. Islandici</taxon>
    </lineage>
</organism>
<evidence type="ECO:0000256" key="1">
    <source>
        <dbReference type="ARBA" id="ARBA00022737"/>
    </source>
</evidence>
<dbReference type="InterPro" id="IPR027417">
    <property type="entry name" value="P-loop_NTPase"/>
</dbReference>
<dbReference type="OrthoDB" id="443402at2759"/>